<keyword evidence="1" id="KW-1133">Transmembrane helix</keyword>
<dbReference type="AlphaFoldDB" id="V6LIR9"/>
<dbReference type="EMBL" id="AUWU02000005">
    <property type="protein sequence ID" value="KAH0572581.1"/>
    <property type="molecule type" value="Genomic_DNA"/>
</dbReference>
<dbReference type="Proteomes" id="UP000018208">
    <property type="component" value="Unassembled WGS sequence"/>
</dbReference>
<evidence type="ECO:0000313" key="3">
    <source>
        <dbReference type="EMBL" id="KAH0572581.1"/>
    </source>
</evidence>
<dbReference type="VEuPathDB" id="GiardiaDB:SS50377_24692"/>
<evidence type="ECO:0000313" key="4">
    <source>
        <dbReference type="Proteomes" id="UP000018208"/>
    </source>
</evidence>
<keyword evidence="4" id="KW-1185">Reference proteome</keyword>
<reference evidence="3" key="2">
    <citation type="submission" date="2020-12" db="EMBL/GenBank/DDBJ databases">
        <title>New Spironucleus salmonicida genome in near-complete chromosomes.</title>
        <authorList>
            <person name="Xu F."/>
            <person name="Kurt Z."/>
            <person name="Jimenez-Gonzalez A."/>
            <person name="Astvaldsson A."/>
            <person name="Andersson J.O."/>
            <person name="Svard S.G."/>
        </authorList>
    </citation>
    <scope>NUCLEOTIDE SEQUENCE</scope>
    <source>
        <strain evidence="3">ATCC 50377</strain>
    </source>
</reference>
<keyword evidence="1" id="KW-0472">Membrane</keyword>
<keyword evidence="1" id="KW-0812">Transmembrane</keyword>
<protein>
    <submittedName>
        <fullName evidence="2">Uncharacterized protein</fullName>
    </submittedName>
</protein>
<sequence>MTSELEPTTNAQTEQIQPQQIQQLQAAPVVQISAPTQLSADQISPKRMRQKFNCNLPCSSDCCDLFFANSPATDENNCCLATGNFFCGCGLICAGLCDCGSSFQKSDLCCAGWGTFVLSFIGLGWIIAILQSVAIMCEDGIW</sequence>
<gene>
    <name evidence="2" type="ORF">SS50377_15497</name>
    <name evidence="3" type="ORF">SS50377_24692</name>
</gene>
<dbReference type="EMBL" id="KI546115">
    <property type="protein sequence ID" value="EST44500.1"/>
    <property type="molecule type" value="Genomic_DNA"/>
</dbReference>
<evidence type="ECO:0000256" key="1">
    <source>
        <dbReference type="SAM" id="Phobius"/>
    </source>
</evidence>
<evidence type="ECO:0000313" key="2">
    <source>
        <dbReference type="EMBL" id="EST44500.1"/>
    </source>
</evidence>
<reference evidence="2 3" key="1">
    <citation type="journal article" date="2014" name="PLoS Genet.">
        <title>The Genome of Spironucleus salmonicida Highlights a Fish Pathogen Adapted to Fluctuating Environments.</title>
        <authorList>
            <person name="Xu F."/>
            <person name="Jerlstrom-Hultqvist J."/>
            <person name="Einarsson E."/>
            <person name="Astvaldsson A."/>
            <person name="Svard S.G."/>
            <person name="Andersson J.O."/>
        </authorList>
    </citation>
    <scope>NUCLEOTIDE SEQUENCE</scope>
    <source>
        <strain evidence="3">ATCC 50377</strain>
    </source>
</reference>
<organism evidence="2">
    <name type="scientific">Spironucleus salmonicida</name>
    <dbReference type="NCBI Taxonomy" id="348837"/>
    <lineage>
        <taxon>Eukaryota</taxon>
        <taxon>Metamonada</taxon>
        <taxon>Diplomonadida</taxon>
        <taxon>Hexamitidae</taxon>
        <taxon>Hexamitinae</taxon>
        <taxon>Spironucleus</taxon>
    </lineage>
</organism>
<name>V6LIR9_9EUKA</name>
<accession>V6LIR9</accession>
<feature type="transmembrane region" description="Helical" evidence="1">
    <location>
        <begin position="111"/>
        <end position="137"/>
    </location>
</feature>
<proteinExistence type="predicted"/>